<dbReference type="Proteomes" id="UP000023152">
    <property type="component" value="Unassembled WGS sequence"/>
</dbReference>
<evidence type="ECO:0000256" key="2">
    <source>
        <dbReference type="ARBA" id="ARBA00022801"/>
    </source>
</evidence>
<sequence>MLWLGILLNPITKYVFSVYILHDMSLALFFFFCFVLFVYLFKKKKKGEQQQKYICFSINVFLMTAMSATPGQNETSIQKLINNLKISRLEVRSENDLDIKKYRHETKEECFVLCAMYMNNDCYMYTYIMCVHDILETTERGLMAFDPCGLCNVLDYQIGRADRKEAAYIVSSESVSLEKPVHYHTLCDQFLYERLSKKGWTIQPGAGLSLQTHKKKKKKK</sequence>
<evidence type="ECO:0000256" key="4">
    <source>
        <dbReference type="ARBA" id="ARBA00022840"/>
    </source>
</evidence>
<keyword evidence="2" id="KW-0378">Hydrolase</keyword>
<dbReference type="InterPro" id="IPR027417">
    <property type="entry name" value="P-loop_NTPase"/>
</dbReference>
<dbReference type="PANTHER" id="PTHR14025">
    <property type="entry name" value="FANCONI ANEMIA GROUP M FANCM FAMILY MEMBER"/>
    <property type="match status" value="1"/>
</dbReference>
<comment type="caution">
    <text evidence="6">The sequence shown here is derived from an EMBL/GenBank/DDBJ whole genome shotgun (WGS) entry which is preliminary data.</text>
</comment>
<gene>
    <name evidence="6" type="ORF">RFI_07904</name>
</gene>
<keyword evidence="5" id="KW-0812">Transmembrane</keyword>
<dbReference type="Gene3D" id="3.40.50.300">
    <property type="entry name" value="P-loop containing nucleotide triphosphate hydrolases"/>
    <property type="match status" value="1"/>
</dbReference>
<accession>X6NVB2</accession>
<keyword evidence="4" id="KW-0067">ATP-binding</keyword>
<feature type="transmembrane region" description="Helical" evidence="5">
    <location>
        <begin position="20"/>
        <end position="41"/>
    </location>
</feature>
<dbReference type="OrthoDB" id="6513042at2759"/>
<reference evidence="6 7" key="1">
    <citation type="journal article" date="2013" name="Curr. Biol.">
        <title>The Genome of the Foraminiferan Reticulomyxa filosa.</title>
        <authorList>
            <person name="Glockner G."/>
            <person name="Hulsmann N."/>
            <person name="Schleicher M."/>
            <person name="Noegel A.A."/>
            <person name="Eichinger L."/>
            <person name="Gallinger C."/>
            <person name="Pawlowski J."/>
            <person name="Sierra R."/>
            <person name="Euteneuer U."/>
            <person name="Pillet L."/>
            <person name="Moustafa A."/>
            <person name="Platzer M."/>
            <person name="Groth M."/>
            <person name="Szafranski K."/>
            <person name="Schliwa M."/>
        </authorList>
    </citation>
    <scope>NUCLEOTIDE SEQUENCE [LARGE SCALE GENOMIC DNA]</scope>
</reference>
<evidence type="ECO:0000256" key="1">
    <source>
        <dbReference type="ARBA" id="ARBA00022741"/>
    </source>
</evidence>
<evidence type="ECO:0000256" key="5">
    <source>
        <dbReference type="SAM" id="Phobius"/>
    </source>
</evidence>
<evidence type="ECO:0000313" key="6">
    <source>
        <dbReference type="EMBL" id="ETO29222.1"/>
    </source>
</evidence>
<dbReference type="AlphaFoldDB" id="X6NVB2"/>
<organism evidence="6 7">
    <name type="scientific">Reticulomyxa filosa</name>
    <dbReference type="NCBI Taxonomy" id="46433"/>
    <lineage>
        <taxon>Eukaryota</taxon>
        <taxon>Sar</taxon>
        <taxon>Rhizaria</taxon>
        <taxon>Retaria</taxon>
        <taxon>Foraminifera</taxon>
        <taxon>Monothalamids</taxon>
        <taxon>Reticulomyxidae</taxon>
        <taxon>Reticulomyxa</taxon>
    </lineage>
</organism>
<keyword evidence="7" id="KW-1185">Reference proteome</keyword>
<protein>
    <submittedName>
        <fullName evidence="6">ATP-dependent DNA helicase</fullName>
    </submittedName>
</protein>
<proteinExistence type="predicted"/>
<dbReference type="GO" id="GO:0004386">
    <property type="term" value="F:helicase activity"/>
    <property type="evidence" value="ECO:0007669"/>
    <property type="project" value="UniProtKB-KW"/>
</dbReference>
<keyword evidence="1" id="KW-0547">Nucleotide-binding</keyword>
<evidence type="ECO:0000256" key="3">
    <source>
        <dbReference type="ARBA" id="ARBA00022806"/>
    </source>
</evidence>
<keyword evidence="3 6" id="KW-0347">Helicase</keyword>
<name>X6NVB2_RETFI</name>
<dbReference type="GO" id="GO:0016787">
    <property type="term" value="F:hydrolase activity"/>
    <property type="evidence" value="ECO:0007669"/>
    <property type="project" value="UniProtKB-KW"/>
</dbReference>
<dbReference type="GO" id="GO:0005524">
    <property type="term" value="F:ATP binding"/>
    <property type="evidence" value="ECO:0007669"/>
    <property type="project" value="UniProtKB-KW"/>
</dbReference>
<keyword evidence="5" id="KW-0472">Membrane</keyword>
<evidence type="ECO:0000313" key="7">
    <source>
        <dbReference type="Proteomes" id="UP000023152"/>
    </source>
</evidence>
<dbReference type="PANTHER" id="PTHR14025:SF20">
    <property type="entry name" value="FANCONI ANEMIA GROUP M PROTEIN"/>
    <property type="match status" value="1"/>
</dbReference>
<dbReference type="EMBL" id="ASPP01006173">
    <property type="protein sequence ID" value="ETO29222.1"/>
    <property type="molecule type" value="Genomic_DNA"/>
</dbReference>
<keyword evidence="5" id="KW-1133">Transmembrane helix</keyword>